<dbReference type="InterPro" id="IPR023214">
    <property type="entry name" value="HAD_sf"/>
</dbReference>
<dbReference type="FunFam" id="1.10.150.340:FF:000001">
    <property type="entry name" value="Cytosolic 5-nucleotidase 3-like"/>
    <property type="match status" value="1"/>
</dbReference>
<dbReference type="PANTHER" id="PTHR13045">
    <property type="entry name" value="5'-NUCLEOTIDASE"/>
    <property type="match status" value="1"/>
</dbReference>
<evidence type="ECO:0000256" key="4">
    <source>
        <dbReference type="ARBA" id="ARBA00022723"/>
    </source>
</evidence>
<keyword evidence="10" id="KW-1185">Reference proteome</keyword>
<evidence type="ECO:0000256" key="5">
    <source>
        <dbReference type="ARBA" id="ARBA00022741"/>
    </source>
</evidence>
<dbReference type="GO" id="GO:0008253">
    <property type="term" value="F:5'-nucleotidase activity"/>
    <property type="evidence" value="ECO:0007669"/>
    <property type="project" value="UniProtKB-EC"/>
</dbReference>
<keyword evidence="6" id="KW-0378">Hydrolase</keyword>
<evidence type="ECO:0000256" key="1">
    <source>
        <dbReference type="ARBA" id="ARBA00000815"/>
    </source>
</evidence>
<dbReference type="AlphaFoldDB" id="A0A4E0R5S4"/>
<evidence type="ECO:0000256" key="3">
    <source>
        <dbReference type="ARBA" id="ARBA00012643"/>
    </source>
</evidence>
<keyword evidence="7" id="KW-0460">Magnesium</keyword>
<keyword evidence="5" id="KW-0547">Nucleotide-binding</keyword>
<comment type="catalytic activity">
    <reaction evidence="1">
        <text>a ribonucleoside 5'-phosphate + H2O = a ribonucleoside + phosphate</text>
        <dbReference type="Rhea" id="RHEA:12484"/>
        <dbReference type="ChEBI" id="CHEBI:15377"/>
        <dbReference type="ChEBI" id="CHEBI:18254"/>
        <dbReference type="ChEBI" id="CHEBI:43474"/>
        <dbReference type="ChEBI" id="CHEBI:58043"/>
        <dbReference type="EC" id="3.1.3.5"/>
    </reaction>
</comment>
<dbReference type="EC" id="3.1.3.5" evidence="3"/>
<dbReference type="GO" id="GO:0000166">
    <property type="term" value="F:nucleotide binding"/>
    <property type="evidence" value="ECO:0007669"/>
    <property type="project" value="UniProtKB-KW"/>
</dbReference>
<comment type="caution">
    <text evidence="9">The sequence shown here is derived from an EMBL/GenBank/DDBJ whole genome shotgun (WGS) entry which is preliminary data.</text>
</comment>
<dbReference type="GO" id="GO:0000287">
    <property type="term" value="F:magnesium ion binding"/>
    <property type="evidence" value="ECO:0007669"/>
    <property type="project" value="InterPro"/>
</dbReference>
<sequence length="274" mass="31008">MVKLYPLAMVISLYIQNFLLGIFEMDPELTESAKSKLRLLRDKYYPIEIDPSLSDAEKVPHMLDWWNVSHETIVSCGLHREALIKTVRDSCVVLRDGVREFMELLWRHSIPVLIFSAGLGDVIEILLKNFNMYRENIRVVSNFMKFNEEGLIVGFKDPVIHSFNKTAASISNCKYSGMTSVRPSVILLGDSTADVHMADGATVNDPQGILSTVLRIGFLNESVEKHLEKYKDIYDIVLVNDDSFTVPLAIIQNVLRSHQSLMENTVSSADKQSK</sequence>
<evidence type="ECO:0000256" key="6">
    <source>
        <dbReference type="ARBA" id="ARBA00022801"/>
    </source>
</evidence>
<keyword evidence="8" id="KW-0546">Nucleotide metabolism</keyword>
<evidence type="ECO:0000256" key="7">
    <source>
        <dbReference type="ARBA" id="ARBA00022842"/>
    </source>
</evidence>
<dbReference type="SUPFAM" id="SSF56784">
    <property type="entry name" value="HAD-like"/>
    <property type="match status" value="1"/>
</dbReference>
<dbReference type="GO" id="GO:0005737">
    <property type="term" value="C:cytoplasm"/>
    <property type="evidence" value="ECO:0007669"/>
    <property type="project" value="InterPro"/>
</dbReference>
<dbReference type="Proteomes" id="UP000230066">
    <property type="component" value="Unassembled WGS sequence"/>
</dbReference>
<organism evidence="9 10">
    <name type="scientific">Fasciola hepatica</name>
    <name type="common">Liver fluke</name>
    <dbReference type="NCBI Taxonomy" id="6192"/>
    <lineage>
        <taxon>Eukaryota</taxon>
        <taxon>Metazoa</taxon>
        <taxon>Spiralia</taxon>
        <taxon>Lophotrochozoa</taxon>
        <taxon>Platyhelminthes</taxon>
        <taxon>Trematoda</taxon>
        <taxon>Digenea</taxon>
        <taxon>Plagiorchiida</taxon>
        <taxon>Echinostomata</taxon>
        <taxon>Echinostomatoidea</taxon>
        <taxon>Fasciolidae</taxon>
        <taxon>Fasciola</taxon>
    </lineage>
</organism>
<evidence type="ECO:0000256" key="2">
    <source>
        <dbReference type="ARBA" id="ARBA00008389"/>
    </source>
</evidence>
<dbReference type="Pfam" id="PF05822">
    <property type="entry name" value="UMPH-1"/>
    <property type="match status" value="1"/>
</dbReference>
<dbReference type="PANTHER" id="PTHR13045:SF0">
    <property type="entry name" value="7-METHYLGUANOSINE PHOSPHATE-SPECIFIC 5'-NUCLEOTIDASE"/>
    <property type="match status" value="1"/>
</dbReference>
<evidence type="ECO:0000256" key="8">
    <source>
        <dbReference type="ARBA" id="ARBA00023080"/>
    </source>
</evidence>
<keyword evidence="4" id="KW-0479">Metal-binding</keyword>
<reference evidence="9" key="1">
    <citation type="submission" date="2019-03" db="EMBL/GenBank/DDBJ databases">
        <title>Improved annotation for the trematode Fasciola hepatica.</title>
        <authorList>
            <person name="Choi Y.-J."/>
            <person name="Martin J."/>
            <person name="Mitreva M."/>
        </authorList>
    </citation>
    <scope>NUCLEOTIDE SEQUENCE [LARGE SCALE GENOMIC DNA]</scope>
</reference>
<dbReference type="GO" id="GO:0009117">
    <property type="term" value="P:nucleotide metabolic process"/>
    <property type="evidence" value="ECO:0007669"/>
    <property type="project" value="UniProtKB-KW"/>
</dbReference>
<evidence type="ECO:0000313" key="9">
    <source>
        <dbReference type="EMBL" id="THD22056.1"/>
    </source>
</evidence>
<dbReference type="EMBL" id="JXXN02003031">
    <property type="protein sequence ID" value="THD22056.1"/>
    <property type="molecule type" value="Genomic_DNA"/>
</dbReference>
<name>A0A4E0R5S4_FASHE</name>
<gene>
    <name evidence="9" type="ORF">D915_007221</name>
</gene>
<dbReference type="InterPro" id="IPR036412">
    <property type="entry name" value="HAD-like_sf"/>
</dbReference>
<protein>
    <recommendedName>
        <fullName evidence="3">5'-nucleotidase</fullName>
        <ecNumber evidence="3">3.1.3.5</ecNumber>
    </recommendedName>
</protein>
<proteinExistence type="inferred from homology"/>
<dbReference type="Gene3D" id="1.10.150.340">
    <property type="entry name" value="Pyrimidine 5'-nucleotidase (UMPH-1), N-terminal domain"/>
    <property type="match status" value="1"/>
</dbReference>
<dbReference type="InterPro" id="IPR006434">
    <property type="entry name" value="Pyrimidine_nucleotidase_eu"/>
</dbReference>
<accession>A0A4E0R5S4</accession>
<dbReference type="Gene3D" id="3.40.50.1000">
    <property type="entry name" value="HAD superfamily/HAD-like"/>
    <property type="match status" value="1"/>
</dbReference>
<evidence type="ECO:0000313" key="10">
    <source>
        <dbReference type="Proteomes" id="UP000230066"/>
    </source>
</evidence>
<comment type="similarity">
    <text evidence="2">Belongs to the pyrimidine 5'-nucleotidase family.</text>
</comment>